<feature type="domain" description="EVE" evidence="1">
    <location>
        <begin position="6"/>
        <end position="154"/>
    </location>
</feature>
<evidence type="ECO:0000313" key="3">
    <source>
        <dbReference type="Proteomes" id="UP000061010"/>
    </source>
</evidence>
<proteinExistence type="predicted"/>
<organism evidence="2 3">
    <name type="scientific">Stenotrophomonas acidaminiphila</name>
    <dbReference type="NCBI Taxonomy" id="128780"/>
    <lineage>
        <taxon>Bacteria</taxon>
        <taxon>Pseudomonadati</taxon>
        <taxon>Pseudomonadota</taxon>
        <taxon>Gammaproteobacteria</taxon>
        <taxon>Lysobacterales</taxon>
        <taxon>Lysobacteraceae</taxon>
        <taxon>Stenotrophomonas</taxon>
    </lineage>
</organism>
<dbReference type="Gene3D" id="3.10.590.10">
    <property type="entry name" value="ph1033 like domains"/>
    <property type="match status" value="1"/>
</dbReference>
<keyword evidence="3" id="KW-1185">Reference proteome</keyword>
<dbReference type="PANTHER" id="PTHR14087">
    <property type="entry name" value="THYMOCYTE NUCLEAR PROTEIN 1"/>
    <property type="match status" value="1"/>
</dbReference>
<dbReference type="EMBL" id="CP012900">
    <property type="protein sequence ID" value="ALJ29207.1"/>
    <property type="molecule type" value="Genomic_DNA"/>
</dbReference>
<gene>
    <name evidence="2" type="ORF">AOT14_28520</name>
</gene>
<dbReference type="PANTHER" id="PTHR14087:SF7">
    <property type="entry name" value="THYMOCYTE NUCLEAR PROTEIN 1"/>
    <property type="match status" value="1"/>
</dbReference>
<evidence type="ECO:0000259" key="1">
    <source>
        <dbReference type="Pfam" id="PF01878"/>
    </source>
</evidence>
<dbReference type="InterPro" id="IPR052181">
    <property type="entry name" value="5hmC_binding"/>
</dbReference>
<dbReference type="InterPro" id="IPR002740">
    <property type="entry name" value="EVE_domain"/>
</dbReference>
<reference evidence="2 3" key="1">
    <citation type="journal article" date="2015" name="Genome Announc.">
        <title>Complete Genome Sequencing of Stenotrophomonas acidaminiphila ZAC14D2_NAIMI4_2, a Multidrug-Resistant Strain Isolated from Sediments of a Polluted River in Mexico, Uncovers New Antibiotic Resistance Genes and a Novel Class-II Lasso Peptide Biosynthesis Gene Cluster.</title>
        <authorList>
            <person name="Vinuesa P."/>
            <person name="Ochoa-Sanchez L.E."/>
        </authorList>
    </citation>
    <scope>NUCLEOTIDE SEQUENCE [LARGE SCALE GENOMIC DNA]</scope>
    <source>
        <strain evidence="2 3">ZAC14D2_NAIMI4_2</strain>
    </source>
</reference>
<name>A0A0S1B298_9GAMM</name>
<dbReference type="Proteomes" id="UP000061010">
    <property type="component" value="Chromosome"/>
</dbReference>
<dbReference type="OrthoDB" id="9791347at2"/>
<dbReference type="AlphaFoldDB" id="A0A0S1B298"/>
<evidence type="ECO:0000313" key="2">
    <source>
        <dbReference type="EMBL" id="ALJ29207.1"/>
    </source>
</evidence>
<dbReference type="PATRIC" id="fig|128780.6.peg.2884"/>
<dbReference type="InterPro" id="IPR015947">
    <property type="entry name" value="PUA-like_sf"/>
</dbReference>
<dbReference type="SUPFAM" id="SSF88697">
    <property type="entry name" value="PUA domain-like"/>
    <property type="match status" value="1"/>
</dbReference>
<protein>
    <submittedName>
        <fullName evidence="2">EVE domain-containing protein</fullName>
    </submittedName>
</protein>
<accession>A0A0S1B298</accession>
<dbReference type="Pfam" id="PF01878">
    <property type="entry name" value="EVE"/>
    <property type="match status" value="1"/>
</dbReference>
<dbReference type="CDD" id="cd21133">
    <property type="entry name" value="EVE"/>
    <property type="match status" value="1"/>
</dbReference>
<sequence length="161" mass="18167">MTARKRYWLMKSEPDAFSIDDLQRVGTEPWNGVRNYQARNFMRDGMKVGDGILFYHSNTKVPGIVGVATVASDAYPDDTQFDPGSDYYDPKASREQPRWYLVDVAFERKLAQVIALDEIKRHAAALGEGFPLTARGNRLSVFPVTGAQWKLLLSLEKKLPA</sequence>
<dbReference type="InterPro" id="IPR047197">
    <property type="entry name" value="THYN1-like_EVE"/>
</dbReference>
<dbReference type="KEGG" id="sacz:AOT14_28520"/>
<dbReference type="FunFam" id="3.10.590.10:FF:000006">
    <property type="entry name" value="Chromosome 7, whole genome shotgun sequence"/>
    <property type="match status" value="1"/>
</dbReference>